<dbReference type="InterPro" id="IPR015421">
    <property type="entry name" value="PyrdxlP-dep_Trfase_major"/>
</dbReference>
<dbReference type="InterPro" id="IPR015424">
    <property type="entry name" value="PyrdxlP-dep_Trfase"/>
</dbReference>
<evidence type="ECO:0000259" key="6">
    <source>
        <dbReference type="Pfam" id="PF00155"/>
    </source>
</evidence>
<sequence>MEAYGLSRRGAANVEAIWPRISTAATERERATEDSYIDVSTSENWLIREELIELYKKAVDDNLSGRHLSYPNGFAGDTELLDALAQFFNSYFKPYIHVLPGQLATAPGAAFSLDALLYNICEKLQSNLADLHSAGGFDWLLNVKAGVQPVFVTVETFDDVLTSKLIPALENTLTSSPYPIKGLLFTNPHNPFGQCYPSAVIMEVIKFCNAKGIHFISDEIYALSKFECPDVPEPVPFTSALQLDIEGMGCNLSRVHTIWSLSKDLGSSGLRMGCCVTQGNRPLVTGLALVSNTQMSSLTAIAATSLLRSTQLPSLLVLNSERLAQSYERLTSVLRERGVSYIPSNMGPFVFARISPTAQSWAEEVEAMRVFKTAGVVISAGRGYHVVDGEKGWARINFAMPPKILTKALKRLIIGFDGLSMNREAESTQK</sequence>
<reference evidence="7 8" key="1">
    <citation type="submission" date="2018-05" db="EMBL/GenBank/DDBJ databases">
        <title>Genome sequencing and assembly of the regulated plant pathogen Lachnellula willkommii and related sister species for the development of diagnostic species identification markers.</title>
        <authorList>
            <person name="Giroux E."/>
            <person name="Bilodeau G."/>
        </authorList>
    </citation>
    <scope>NUCLEOTIDE SEQUENCE [LARGE SCALE GENOMIC DNA]</scope>
    <source>
        <strain evidence="7 8">CBS 185.66</strain>
    </source>
</reference>
<dbReference type="InterPro" id="IPR015422">
    <property type="entry name" value="PyrdxlP-dep_Trfase_small"/>
</dbReference>
<evidence type="ECO:0000256" key="2">
    <source>
        <dbReference type="ARBA" id="ARBA00007441"/>
    </source>
</evidence>
<dbReference type="InterPro" id="IPR050478">
    <property type="entry name" value="Ethylene_sulfur-biosynth"/>
</dbReference>
<organism evidence="7 8">
    <name type="scientific">Lachnellula hyalina</name>
    <dbReference type="NCBI Taxonomy" id="1316788"/>
    <lineage>
        <taxon>Eukaryota</taxon>
        <taxon>Fungi</taxon>
        <taxon>Dikarya</taxon>
        <taxon>Ascomycota</taxon>
        <taxon>Pezizomycotina</taxon>
        <taxon>Leotiomycetes</taxon>
        <taxon>Helotiales</taxon>
        <taxon>Lachnaceae</taxon>
        <taxon>Lachnellula</taxon>
    </lineage>
</organism>
<keyword evidence="5" id="KW-0663">Pyridoxal phosphate</keyword>
<evidence type="ECO:0000313" key="7">
    <source>
        <dbReference type="EMBL" id="TVY27400.1"/>
    </source>
</evidence>
<keyword evidence="8" id="KW-1185">Reference proteome</keyword>
<evidence type="ECO:0000256" key="1">
    <source>
        <dbReference type="ARBA" id="ARBA00001933"/>
    </source>
</evidence>
<comment type="cofactor">
    <cofactor evidence="1">
        <name>pyridoxal 5'-phosphate</name>
        <dbReference type="ChEBI" id="CHEBI:597326"/>
    </cofactor>
</comment>
<evidence type="ECO:0000256" key="4">
    <source>
        <dbReference type="ARBA" id="ARBA00022679"/>
    </source>
</evidence>
<dbReference type="Pfam" id="PF00155">
    <property type="entry name" value="Aminotran_1_2"/>
    <property type="match status" value="1"/>
</dbReference>
<comment type="caution">
    <text evidence="7">The sequence shown here is derived from an EMBL/GenBank/DDBJ whole genome shotgun (WGS) entry which is preliminary data.</text>
</comment>
<dbReference type="GO" id="GO:0008483">
    <property type="term" value="F:transaminase activity"/>
    <property type="evidence" value="ECO:0007669"/>
    <property type="project" value="UniProtKB-KW"/>
</dbReference>
<dbReference type="CDD" id="cd00609">
    <property type="entry name" value="AAT_like"/>
    <property type="match status" value="1"/>
</dbReference>
<keyword evidence="3 7" id="KW-0032">Aminotransferase</keyword>
<gene>
    <name evidence="7" type="primary">aclI_1</name>
    <name evidence="7" type="ORF">LHYA1_G004215</name>
</gene>
<comment type="similarity">
    <text evidence="2">Belongs to the class-I pyridoxal-phosphate-dependent aminotransferase family.</text>
</comment>
<proteinExistence type="inferred from homology"/>
<dbReference type="RefSeq" id="XP_031006188.1">
    <property type="nucleotide sequence ID" value="XM_031149177.1"/>
</dbReference>
<dbReference type="Proteomes" id="UP000431533">
    <property type="component" value="Unassembled WGS sequence"/>
</dbReference>
<dbReference type="GeneID" id="41984413"/>
<dbReference type="SUPFAM" id="SSF53383">
    <property type="entry name" value="PLP-dependent transferases"/>
    <property type="match status" value="1"/>
</dbReference>
<dbReference type="AlphaFoldDB" id="A0A8H8U0J8"/>
<evidence type="ECO:0000256" key="3">
    <source>
        <dbReference type="ARBA" id="ARBA00022576"/>
    </source>
</evidence>
<dbReference type="GO" id="GO:0006520">
    <property type="term" value="P:amino acid metabolic process"/>
    <property type="evidence" value="ECO:0007669"/>
    <property type="project" value="TreeGrafter"/>
</dbReference>
<accession>A0A8H8U0J8</accession>
<protein>
    <submittedName>
        <fullName evidence="7">Putative aminotransferase</fullName>
    </submittedName>
</protein>
<dbReference type="GO" id="GO:0030170">
    <property type="term" value="F:pyridoxal phosphate binding"/>
    <property type="evidence" value="ECO:0007669"/>
    <property type="project" value="InterPro"/>
</dbReference>
<dbReference type="InterPro" id="IPR004839">
    <property type="entry name" value="Aminotransferase_I/II_large"/>
</dbReference>
<dbReference type="PANTHER" id="PTHR43795">
    <property type="entry name" value="BIFUNCTIONAL ASPARTATE AMINOTRANSFERASE AND GLUTAMATE/ASPARTATE-PREPHENATE AMINOTRANSFERASE-RELATED"/>
    <property type="match status" value="1"/>
</dbReference>
<dbReference type="Gene3D" id="3.40.640.10">
    <property type="entry name" value="Type I PLP-dependent aspartate aminotransferase-like (Major domain)"/>
    <property type="match status" value="1"/>
</dbReference>
<name>A0A8H8U0J8_9HELO</name>
<feature type="domain" description="Aminotransferase class I/classII large" evidence="6">
    <location>
        <begin position="72"/>
        <end position="412"/>
    </location>
</feature>
<dbReference type="OrthoDB" id="7042322at2759"/>
<dbReference type="PANTHER" id="PTHR43795:SF32">
    <property type="entry name" value="AMINOTRANSFERASE GLII-RELATED"/>
    <property type="match status" value="1"/>
</dbReference>
<dbReference type="Gene3D" id="3.90.1150.10">
    <property type="entry name" value="Aspartate Aminotransferase, domain 1"/>
    <property type="match status" value="1"/>
</dbReference>
<dbReference type="PRINTS" id="PR00753">
    <property type="entry name" value="ACCSYNTHASE"/>
</dbReference>
<evidence type="ECO:0000313" key="8">
    <source>
        <dbReference type="Proteomes" id="UP000431533"/>
    </source>
</evidence>
<keyword evidence="4 7" id="KW-0808">Transferase</keyword>
<evidence type="ECO:0000256" key="5">
    <source>
        <dbReference type="ARBA" id="ARBA00022898"/>
    </source>
</evidence>
<dbReference type="EMBL" id="QGMH01000049">
    <property type="protein sequence ID" value="TVY27400.1"/>
    <property type="molecule type" value="Genomic_DNA"/>
</dbReference>